<dbReference type="AlphaFoldDB" id="A0A370P132"/>
<dbReference type="InterPro" id="IPR031982">
    <property type="entry name" value="PilE-like"/>
</dbReference>
<dbReference type="GO" id="GO:0015627">
    <property type="term" value="C:type II protein secretion system complex"/>
    <property type="evidence" value="ECO:0007669"/>
    <property type="project" value="InterPro"/>
</dbReference>
<feature type="transmembrane region" description="Helical" evidence="2">
    <location>
        <begin position="12"/>
        <end position="34"/>
    </location>
</feature>
<evidence type="ECO:0000256" key="2">
    <source>
        <dbReference type="SAM" id="Phobius"/>
    </source>
</evidence>
<dbReference type="Gene3D" id="3.30.700.10">
    <property type="entry name" value="Glycoprotein, Type 4 Pilin"/>
    <property type="match status" value="1"/>
</dbReference>
<reference evidence="3 4" key="1">
    <citation type="submission" date="2018-06" db="EMBL/GenBank/DDBJ databases">
        <authorList>
            <person name="Feng T."/>
            <person name="Jeon C.O."/>
        </authorList>
    </citation>
    <scope>NUCLEOTIDE SEQUENCE [LARGE SCALE GENOMIC DNA]</scope>
    <source>
        <strain evidence="3 4">S23</strain>
    </source>
</reference>
<accession>A0A370P132</accession>
<protein>
    <submittedName>
        <fullName evidence="3">Pilus assembly protein</fullName>
    </submittedName>
</protein>
<dbReference type="NCBIfam" id="TIGR02532">
    <property type="entry name" value="IV_pilin_GFxxxE"/>
    <property type="match status" value="1"/>
</dbReference>
<evidence type="ECO:0000313" key="3">
    <source>
        <dbReference type="EMBL" id="RDK11580.1"/>
    </source>
</evidence>
<keyword evidence="2" id="KW-0472">Membrane</keyword>
<dbReference type="SUPFAM" id="SSF54523">
    <property type="entry name" value="Pili subunits"/>
    <property type="match status" value="1"/>
</dbReference>
<sequence>MQRRFNRYRGFTLIELLIAVAIVAILAAVAIPSYQNYVRKGRRADAQALLQAASIAQEKYRLNNTTYATATSNLSPPCPTSGACLSDQGNYTLATPTSVTASSYTLTANASSTSQLADTGCTAIVYAVSGTTITYSPATCWGK</sequence>
<dbReference type="PANTHER" id="PTHR30093:SF47">
    <property type="entry name" value="TYPE IV PILUS NON-CORE MINOR PILIN PILE"/>
    <property type="match status" value="1"/>
</dbReference>
<gene>
    <name evidence="3" type="ORF">DN412_04275</name>
</gene>
<dbReference type="EMBL" id="QKWJ01000003">
    <property type="protein sequence ID" value="RDK11580.1"/>
    <property type="molecule type" value="Genomic_DNA"/>
</dbReference>
<dbReference type="InterPro" id="IPR000983">
    <property type="entry name" value="Bac_GSPG_pilin"/>
</dbReference>
<keyword evidence="2" id="KW-1133">Transmembrane helix</keyword>
<dbReference type="Pfam" id="PF16732">
    <property type="entry name" value="ComP_DUS"/>
    <property type="match status" value="1"/>
</dbReference>
<name>A0A370P132_9BURK</name>
<dbReference type="InterPro" id="IPR045584">
    <property type="entry name" value="Pilin-like"/>
</dbReference>
<dbReference type="RefSeq" id="WP_115013373.1">
    <property type="nucleotide sequence ID" value="NZ_QKWJ01000003.1"/>
</dbReference>
<dbReference type="InterPro" id="IPR012902">
    <property type="entry name" value="N_methyl_site"/>
</dbReference>
<keyword evidence="2" id="KW-0812">Transmembrane</keyword>
<dbReference type="GO" id="GO:0015628">
    <property type="term" value="P:protein secretion by the type II secretion system"/>
    <property type="evidence" value="ECO:0007669"/>
    <property type="project" value="InterPro"/>
</dbReference>
<keyword evidence="1" id="KW-0488">Methylation</keyword>
<evidence type="ECO:0000313" key="4">
    <source>
        <dbReference type="Proteomes" id="UP000255165"/>
    </source>
</evidence>
<dbReference type="Proteomes" id="UP000255165">
    <property type="component" value="Unassembled WGS sequence"/>
</dbReference>
<dbReference type="PRINTS" id="PR00813">
    <property type="entry name" value="BCTERIALGSPG"/>
</dbReference>
<keyword evidence="4" id="KW-1185">Reference proteome</keyword>
<dbReference type="GO" id="GO:0043683">
    <property type="term" value="P:type IV pilus assembly"/>
    <property type="evidence" value="ECO:0007669"/>
    <property type="project" value="InterPro"/>
</dbReference>
<dbReference type="PROSITE" id="PS00409">
    <property type="entry name" value="PROKAR_NTER_METHYL"/>
    <property type="match status" value="1"/>
</dbReference>
<dbReference type="PANTHER" id="PTHR30093">
    <property type="entry name" value="GENERAL SECRETION PATHWAY PROTEIN G"/>
    <property type="match status" value="1"/>
</dbReference>
<organism evidence="3 4">
    <name type="scientific">Cupriavidus lacunae</name>
    <dbReference type="NCBI Taxonomy" id="2666307"/>
    <lineage>
        <taxon>Bacteria</taxon>
        <taxon>Pseudomonadati</taxon>
        <taxon>Pseudomonadota</taxon>
        <taxon>Betaproteobacteria</taxon>
        <taxon>Burkholderiales</taxon>
        <taxon>Burkholderiaceae</taxon>
        <taxon>Cupriavidus</taxon>
    </lineage>
</organism>
<evidence type="ECO:0000256" key="1">
    <source>
        <dbReference type="ARBA" id="ARBA00022481"/>
    </source>
</evidence>
<comment type="caution">
    <text evidence="3">The sequence shown here is derived from an EMBL/GenBank/DDBJ whole genome shotgun (WGS) entry which is preliminary data.</text>
</comment>
<proteinExistence type="predicted"/>
<dbReference type="Pfam" id="PF07963">
    <property type="entry name" value="N_methyl"/>
    <property type="match status" value="1"/>
</dbReference>